<sequence length="493" mass="54838">MLSVSSLDIYAAVLAAMLLVLFMHNTISVILSELEWQRLSSFTAVLSRNIFEERHWPSWTWWSLVRQVFLLTGNVLLVFVGMTDIKDAAREAGTLAMLNMAFFYLSPHLSYLGDLLGLSLDTVKTLHRMMVLPFLLLTVFHLVVLHPAQNVFAKPFSKELYGVIASLAVAVLLLSGFRPLRRRFYEAFLRAHQVLAGLILCMVWMHIRDTTNKRAQYTAIVTAGVFGSLGLGQIVWILLSNKLFARGFPRARTVAIANVLHMTVESPIKLKVHPGQYINLCLPGVSISSFLQSHPFIVVSARHCDDKTVLELVIEAKRGWTSRLLAQPDYAPHALDGETAPRQQSFRCIFSGPHGPRHVLDDYGVVVLVASGLGAVGLLPYLEYLLQGHSNSTVKAGRIHLVWQLRHPGKWSVVSFYNASAEPSLEDGRPVSDLLDHALDADAVDSGYVRAHRHHRTQTPRLTAADHESVDLPLVWRESTSAGATSDLLPRLG</sequence>
<dbReference type="GO" id="GO:0005886">
    <property type="term" value="C:plasma membrane"/>
    <property type="evidence" value="ECO:0007669"/>
    <property type="project" value="TreeGrafter"/>
</dbReference>
<comment type="caution">
    <text evidence="12">The sequence shown here is derived from an EMBL/GenBank/DDBJ whole genome shotgun (WGS) entry which is preliminary data.</text>
</comment>
<feature type="transmembrane region" description="Helical" evidence="10">
    <location>
        <begin position="160"/>
        <end position="177"/>
    </location>
</feature>
<dbReference type="PANTHER" id="PTHR32361">
    <property type="entry name" value="FERRIC/CUPRIC REDUCTASE TRANSMEMBRANE COMPONENT"/>
    <property type="match status" value="1"/>
</dbReference>
<evidence type="ECO:0000256" key="7">
    <source>
        <dbReference type="ARBA" id="ARBA00023002"/>
    </source>
</evidence>
<name>A0AAN7ST75_9EURO</name>
<organism evidence="12 13">
    <name type="scientific">Lithohypha guttulata</name>
    <dbReference type="NCBI Taxonomy" id="1690604"/>
    <lineage>
        <taxon>Eukaryota</taxon>
        <taxon>Fungi</taxon>
        <taxon>Dikarya</taxon>
        <taxon>Ascomycota</taxon>
        <taxon>Pezizomycotina</taxon>
        <taxon>Eurotiomycetes</taxon>
        <taxon>Chaetothyriomycetidae</taxon>
        <taxon>Chaetothyriales</taxon>
        <taxon>Trichomeriaceae</taxon>
        <taxon>Lithohypha</taxon>
    </lineage>
</organism>
<evidence type="ECO:0000313" key="13">
    <source>
        <dbReference type="Proteomes" id="UP001309876"/>
    </source>
</evidence>
<dbReference type="Pfam" id="PF01794">
    <property type="entry name" value="Ferric_reduct"/>
    <property type="match status" value="1"/>
</dbReference>
<keyword evidence="4 10" id="KW-0812">Transmembrane</keyword>
<comment type="subcellular location">
    <subcellularLocation>
        <location evidence="1">Membrane</location>
        <topology evidence="1">Multi-pass membrane protein</topology>
    </subcellularLocation>
</comment>
<dbReference type="InterPro" id="IPR013121">
    <property type="entry name" value="Fe_red_NAD-bd_6"/>
</dbReference>
<feature type="transmembrane region" description="Helical" evidence="10">
    <location>
        <begin position="130"/>
        <end position="148"/>
    </location>
</feature>
<dbReference type="Pfam" id="PF08022">
    <property type="entry name" value="FAD_binding_8"/>
    <property type="match status" value="1"/>
</dbReference>
<dbReference type="InterPro" id="IPR013112">
    <property type="entry name" value="FAD-bd_8"/>
</dbReference>
<evidence type="ECO:0000256" key="10">
    <source>
        <dbReference type="SAM" id="Phobius"/>
    </source>
</evidence>
<dbReference type="Gene3D" id="3.40.50.80">
    <property type="entry name" value="Nucleotide-binding domain of ferredoxin-NADP reductase (FNR) module"/>
    <property type="match status" value="1"/>
</dbReference>
<keyword evidence="8" id="KW-0406">Ion transport</keyword>
<evidence type="ECO:0000313" key="12">
    <source>
        <dbReference type="EMBL" id="KAK5080473.1"/>
    </source>
</evidence>
<feature type="transmembrane region" description="Helical" evidence="10">
    <location>
        <begin position="59"/>
        <end position="80"/>
    </location>
</feature>
<dbReference type="PANTHER" id="PTHR32361:SF26">
    <property type="entry name" value="FAD-BINDING 8 DOMAIN-CONTAINING PROTEIN-RELATED"/>
    <property type="match status" value="1"/>
</dbReference>
<dbReference type="AlphaFoldDB" id="A0AAN7ST75"/>
<evidence type="ECO:0000256" key="5">
    <source>
        <dbReference type="ARBA" id="ARBA00022982"/>
    </source>
</evidence>
<evidence type="ECO:0000259" key="11">
    <source>
        <dbReference type="PROSITE" id="PS51384"/>
    </source>
</evidence>
<gene>
    <name evidence="12" type="ORF">LTR05_008583</name>
</gene>
<keyword evidence="6 10" id="KW-1133">Transmembrane helix</keyword>
<keyword evidence="9 10" id="KW-0472">Membrane</keyword>
<dbReference type="InterPro" id="IPR013130">
    <property type="entry name" value="Fe3_Rdtase_TM_dom"/>
</dbReference>
<keyword evidence="3" id="KW-0813">Transport</keyword>
<dbReference type="Pfam" id="PF08030">
    <property type="entry name" value="NAD_binding_6"/>
    <property type="match status" value="1"/>
</dbReference>
<dbReference type="GO" id="GO:0015677">
    <property type="term" value="P:copper ion import"/>
    <property type="evidence" value="ECO:0007669"/>
    <property type="project" value="TreeGrafter"/>
</dbReference>
<dbReference type="Proteomes" id="UP001309876">
    <property type="component" value="Unassembled WGS sequence"/>
</dbReference>
<dbReference type="EMBL" id="JAVRRJ010000014">
    <property type="protein sequence ID" value="KAK5080473.1"/>
    <property type="molecule type" value="Genomic_DNA"/>
</dbReference>
<protein>
    <recommendedName>
        <fullName evidence="11">FAD-binding FR-type domain-containing protein</fullName>
    </recommendedName>
</protein>
<accession>A0AAN7ST75</accession>
<dbReference type="InterPro" id="IPR039261">
    <property type="entry name" value="FNR_nucleotide-bd"/>
</dbReference>
<evidence type="ECO:0000256" key="8">
    <source>
        <dbReference type="ARBA" id="ARBA00023065"/>
    </source>
</evidence>
<dbReference type="InterPro" id="IPR051410">
    <property type="entry name" value="Ferric/Cupric_Reductase"/>
</dbReference>
<reference evidence="12 13" key="1">
    <citation type="submission" date="2023-08" db="EMBL/GenBank/DDBJ databases">
        <title>Black Yeasts Isolated from many extreme environments.</title>
        <authorList>
            <person name="Coleine C."/>
            <person name="Stajich J.E."/>
            <person name="Selbmann L."/>
        </authorList>
    </citation>
    <scope>NUCLEOTIDE SEQUENCE [LARGE SCALE GENOMIC DNA]</scope>
    <source>
        <strain evidence="12 13">CCFEE 5910</strain>
    </source>
</reference>
<proteinExistence type="inferred from homology"/>
<evidence type="ECO:0000256" key="4">
    <source>
        <dbReference type="ARBA" id="ARBA00022692"/>
    </source>
</evidence>
<feature type="domain" description="FAD-binding FR-type" evidence="11">
    <location>
        <begin position="231"/>
        <end position="360"/>
    </location>
</feature>
<dbReference type="GO" id="GO:0000293">
    <property type="term" value="F:ferric-chelate reductase activity"/>
    <property type="evidence" value="ECO:0007669"/>
    <property type="project" value="UniProtKB-ARBA"/>
</dbReference>
<keyword evidence="13" id="KW-1185">Reference proteome</keyword>
<keyword evidence="5" id="KW-0249">Electron transport</keyword>
<keyword evidence="7" id="KW-0560">Oxidoreductase</keyword>
<evidence type="ECO:0000256" key="2">
    <source>
        <dbReference type="ARBA" id="ARBA00006278"/>
    </source>
</evidence>
<feature type="transmembrane region" description="Helical" evidence="10">
    <location>
        <begin position="92"/>
        <end position="110"/>
    </location>
</feature>
<evidence type="ECO:0000256" key="1">
    <source>
        <dbReference type="ARBA" id="ARBA00004141"/>
    </source>
</evidence>
<dbReference type="CDD" id="cd06186">
    <property type="entry name" value="NOX_Duox_like_FAD_NADP"/>
    <property type="match status" value="1"/>
</dbReference>
<dbReference type="InterPro" id="IPR017927">
    <property type="entry name" value="FAD-bd_FR_type"/>
</dbReference>
<dbReference type="GO" id="GO:0006879">
    <property type="term" value="P:intracellular iron ion homeostasis"/>
    <property type="evidence" value="ECO:0007669"/>
    <property type="project" value="TreeGrafter"/>
</dbReference>
<comment type="similarity">
    <text evidence="2">Belongs to the ferric reductase (FRE) family.</text>
</comment>
<feature type="transmembrane region" description="Helical" evidence="10">
    <location>
        <begin position="7"/>
        <end position="31"/>
    </location>
</feature>
<dbReference type="GO" id="GO:0006826">
    <property type="term" value="P:iron ion transport"/>
    <property type="evidence" value="ECO:0007669"/>
    <property type="project" value="TreeGrafter"/>
</dbReference>
<evidence type="ECO:0000256" key="9">
    <source>
        <dbReference type="ARBA" id="ARBA00023136"/>
    </source>
</evidence>
<evidence type="ECO:0000256" key="6">
    <source>
        <dbReference type="ARBA" id="ARBA00022989"/>
    </source>
</evidence>
<feature type="transmembrane region" description="Helical" evidence="10">
    <location>
        <begin position="219"/>
        <end position="239"/>
    </location>
</feature>
<dbReference type="PROSITE" id="PS51384">
    <property type="entry name" value="FAD_FR"/>
    <property type="match status" value="1"/>
</dbReference>
<feature type="transmembrane region" description="Helical" evidence="10">
    <location>
        <begin position="189"/>
        <end position="207"/>
    </location>
</feature>
<evidence type="ECO:0000256" key="3">
    <source>
        <dbReference type="ARBA" id="ARBA00022448"/>
    </source>
</evidence>